<name>A0A242N495_CABSO</name>
<gene>
    <name evidence="2" type="ORF">PAMC26577_04860</name>
</gene>
<accession>A0A242N495</accession>
<comment type="caution">
    <text evidence="2">The sequence shown here is derived from an EMBL/GenBank/DDBJ whole genome shotgun (WGS) entry which is preliminary data.</text>
</comment>
<protein>
    <submittedName>
        <fullName evidence="2">Uncharacterized protein</fullName>
    </submittedName>
</protein>
<dbReference type="Proteomes" id="UP000195221">
    <property type="component" value="Unassembled WGS sequence"/>
</dbReference>
<evidence type="ECO:0000313" key="2">
    <source>
        <dbReference type="EMBL" id="OTP78497.1"/>
    </source>
</evidence>
<proteinExistence type="predicted"/>
<evidence type="ECO:0000256" key="1">
    <source>
        <dbReference type="SAM" id="MobiDB-lite"/>
    </source>
</evidence>
<sequence length="40" mass="4370">MKIDAGNTNDPRKSSATQPQIIQGWTIPFGISWLSRIGSP</sequence>
<evidence type="ECO:0000313" key="3">
    <source>
        <dbReference type="Proteomes" id="UP000195221"/>
    </source>
</evidence>
<dbReference type="AlphaFoldDB" id="A0A242N495"/>
<reference evidence="2 3" key="1">
    <citation type="submission" date="2017-03" db="EMBL/GenBank/DDBJ databases">
        <title>Genome analysis of strain PAMC 26577.</title>
        <authorList>
            <person name="Oh H.-M."/>
            <person name="Yang J.-A."/>
        </authorList>
    </citation>
    <scope>NUCLEOTIDE SEQUENCE [LARGE SCALE GENOMIC DNA]</scope>
    <source>
        <strain evidence="2 3">PAMC 26577</strain>
    </source>
</reference>
<organism evidence="2 3">
    <name type="scientific">Caballeronia sordidicola</name>
    <name type="common">Burkholderia sordidicola</name>
    <dbReference type="NCBI Taxonomy" id="196367"/>
    <lineage>
        <taxon>Bacteria</taxon>
        <taxon>Pseudomonadati</taxon>
        <taxon>Pseudomonadota</taxon>
        <taxon>Betaproteobacteria</taxon>
        <taxon>Burkholderiales</taxon>
        <taxon>Burkholderiaceae</taxon>
        <taxon>Caballeronia</taxon>
    </lineage>
</organism>
<dbReference type="EMBL" id="NBTZ01000023">
    <property type="protein sequence ID" value="OTP78497.1"/>
    <property type="molecule type" value="Genomic_DNA"/>
</dbReference>
<feature type="region of interest" description="Disordered" evidence="1">
    <location>
        <begin position="1"/>
        <end position="20"/>
    </location>
</feature>